<evidence type="ECO:0000313" key="2">
    <source>
        <dbReference type="Proteomes" id="UP000196440"/>
    </source>
</evidence>
<protein>
    <submittedName>
        <fullName evidence="1">Uncharacterized protein</fullName>
    </submittedName>
</protein>
<name>A0A209A817_YERIN</name>
<dbReference type="AlphaFoldDB" id="A0A209A817"/>
<accession>A0A209A817</accession>
<evidence type="ECO:0000313" key="1">
    <source>
        <dbReference type="EMBL" id="OVZ88907.1"/>
    </source>
</evidence>
<sequence>MPLFSVVQAVTASGLVLISVMTNESLEEMALAVGSELIALFSELTTGFKAPRVILATNKP</sequence>
<dbReference type="SUPFAM" id="SSF50331">
    <property type="entry name" value="MOP-like"/>
    <property type="match status" value="1"/>
</dbReference>
<reference evidence="1 2" key="1">
    <citation type="submission" date="2017-05" db="EMBL/GenBank/DDBJ databases">
        <title>Whole genome sequencing of Yersinia kristensenii.</title>
        <authorList>
            <person name="Campioni F."/>
        </authorList>
    </citation>
    <scope>NUCLEOTIDE SEQUENCE [LARGE SCALE GENOMIC DNA]</scope>
    <source>
        <strain evidence="1 2">CFSAN060536</strain>
    </source>
</reference>
<organism evidence="1 2">
    <name type="scientific">Yersinia intermedia</name>
    <dbReference type="NCBI Taxonomy" id="631"/>
    <lineage>
        <taxon>Bacteria</taxon>
        <taxon>Pseudomonadati</taxon>
        <taxon>Pseudomonadota</taxon>
        <taxon>Gammaproteobacteria</taxon>
        <taxon>Enterobacterales</taxon>
        <taxon>Yersiniaceae</taxon>
        <taxon>Yersinia</taxon>
    </lineage>
</organism>
<comment type="caution">
    <text evidence="1">The sequence shown here is derived from an EMBL/GenBank/DDBJ whole genome shotgun (WGS) entry which is preliminary data.</text>
</comment>
<proteinExistence type="predicted"/>
<dbReference type="EMBL" id="NHOI01000005">
    <property type="protein sequence ID" value="OVZ88907.1"/>
    <property type="molecule type" value="Genomic_DNA"/>
</dbReference>
<dbReference type="Proteomes" id="UP000196440">
    <property type="component" value="Unassembled WGS sequence"/>
</dbReference>
<dbReference type="RefSeq" id="WP_050086230.1">
    <property type="nucleotide sequence ID" value="NZ_CBCPKE010000005.1"/>
</dbReference>
<gene>
    <name evidence="1" type="ORF">CBW57_04325</name>
</gene>
<dbReference type="Gene3D" id="2.40.50.100">
    <property type="match status" value="1"/>
</dbReference>
<dbReference type="InterPro" id="IPR008995">
    <property type="entry name" value="Mo/tungstate-bd_C_term_dom"/>
</dbReference>